<sequence length="66" mass="7442">MKKTYCQGSDRSFHLCCALLSPIKLLCSLKGNSMLALLTLAVYMYTYISPLCIIISLFSSCRWNGR</sequence>
<evidence type="ECO:0000256" key="1">
    <source>
        <dbReference type="SAM" id="Phobius"/>
    </source>
</evidence>
<protein>
    <submittedName>
        <fullName evidence="2">Uncharacterized protein</fullName>
    </submittedName>
</protein>
<feature type="transmembrane region" description="Helical" evidence="1">
    <location>
        <begin position="34"/>
        <end position="58"/>
    </location>
</feature>
<proteinExistence type="predicted"/>
<dbReference type="EMBL" id="GBRH01190882">
    <property type="protein sequence ID" value="JAE07014.1"/>
    <property type="molecule type" value="Transcribed_RNA"/>
</dbReference>
<accession>A0A0A9F727</accession>
<keyword evidence="1" id="KW-1133">Transmembrane helix</keyword>
<evidence type="ECO:0000313" key="2">
    <source>
        <dbReference type="EMBL" id="JAE07014.1"/>
    </source>
</evidence>
<reference evidence="2" key="1">
    <citation type="submission" date="2014-09" db="EMBL/GenBank/DDBJ databases">
        <authorList>
            <person name="Magalhaes I.L.F."/>
            <person name="Oliveira U."/>
            <person name="Santos F.R."/>
            <person name="Vidigal T.H.D.A."/>
            <person name="Brescovit A.D."/>
            <person name="Santos A.J."/>
        </authorList>
    </citation>
    <scope>NUCLEOTIDE SEQUENCE</scope>
    <source>
        <tissue evidence="2">Shoot tissue taken approximately 20 cm above the soil surface</tissue>
    </source>
</reference>
<name>A0A0A9F727_ARUDO</name>
<reference evidence="2" key="2">
    <citation type="journal article" date="2015" name="Data Brief">
        <title>Shoot transcriptome of the giant reed, Arundo donax.</title>
        <authorList>
            <person name="Barrero R.A."/>
            <person name="Guerrero F.D."/>
            <person name="Moolhuijzen P."/>
            <person name="Goolsby J.A."/>
            <person name="Tidwell J."/>
            <person name="Bellgard S.E."/>
            <person name="Bellgard M.I."/>
        </authorList>
    </citation>
    <scope>NUCLEOTIDE SEQUENCE</scope>
    <source>
        <tissue evidence="2">Shoot tissue taken approximately 20 cm above the soil surface</tissue>
    </source>
</reference>
<keyword evidence="1" id="KW-0472">Membrane</keyword>
<dbReference type="AlphaFoldDB" id="A0A0A9F727"/>
<keyword evidence="1" id="KW-0812">Transmembrane</keyword>
<organism evidence="2">
    <name type="scientific">Arundo donax</name>
    <name type="common">Giant reed</name>
    <name type="synonym">Donax arundinaceus</name>
    <dbReference type="NCBI Taxonomy" id="35708"/>
    <lineage>
        <taxon>Eukaryota</taxon>
        <taxon>Viridiplantae</taxon>
        <taxon>Streptophyta</taxon>
        <taxon>Embryophyta</taxon>
        <taxon>Tracheophyta</taxon>
        <taxon>Spermatophyta</taxon>
        <taxon>Magnoliopsida</taxon>
        <taxon>Liliopsida</taxon>
        <taxon>Poales</taxon>
        <taxon>Poaceae</taxon>
        <taxon>PACMAD clade</taxon>
        <taxon>Arundinoideae</taxon>
        <taxon>Arundineae</taxon>
        <taxon>Arundo</taxon>
    </lineage>
</organism>